<dbReference type="GO" id="GO:0022857">
    <property type="term" value="F:transmembrane transporter activity"/>
    <property type="evidence" value="ECO:0007669"/>
    <property type="project" value="InterPro"/>
</dbReference>
<feature type="domain" description="ABC-type glycine betaine transport system substrate-binding" evidence="2">
    <location>
        <begin position="29"/>
        <end position="310"/>
    </location>
</feature>
<dbReference type="STRING" id="966.BTA35_0215655"/>
<name>A0A1T1H825_OCELI</name>
<dbReference type="EMBL" id="MTSD02000010">
    <property type="protein sequence ID" value="OOV85945.1"/>
    <property type="molecule type" value="Genomic_DNA"/>
</dbReference>
<sequence>MKALLASLPLALTLSALPTQAMAAPECGSVTIADMNWNSASFMAHLDQFILEKAYNCHTELVPGDSVPTSTSMIEKGEPDIAPELWTNSSKAQLDKGVEEGRLRYAGQVLSQGGEEGFWVPQYMVDEYPELATIEGVRQHADLFEHPEYDDRSAFYSCPAGWVCQITAGHLFNALELEEAGFEQVDPGSGAALAGSLAKAYDRKEPWFGYYWAPTPVMGKYEMVKVDFGTGVDLKHYRNCTTQADCTTPKVTMYPSAPVHTITTSGFAKRAPAAYKYIAGRSLTNPQMSAILAWMEENQADGEYAMEHFLLNYPEVWRNWLPKAETQKLQQAVDQL</sequence>
<gene>
    <name evidence="3" type="ORF">BTA35_0215655</name>
</gene>
<comment type="caution">
    <text evidence="3">The sequence shown here is derived from an EMBL/GenBank/DDBJ whole genome shotgun (WGS) entry which is preliminary data.</text>
</comment>
<feature type="signal peptide" evidence="1">
    <location>
        <begin position="1"/>
        <end position="23"/>
    </location>
</feature>
<dbReference type="InterPro" id="IPR007210">
    <property type="entry name" value="ABC_Gly_betaine_transp_sub-bd"/>
</dbReference>
<dbReference type="RefSeq" id="WP_078320751.1">
    <property type="nucleotide sequence ID" value="NZ_FXTS01000011.1"/>
</dbReference>
<dbReference type="GO" id="GO:0043190">
    <property type="term" value="C:ATP-binding cassette (ABC) transporter complex"/>
    <property type="evidence" value="ECO:0007669"/>
    <property type="project" value="InterPro"/>
</dbReference>
<dbReference type="SUPFAM" id="SSF53850">
    <property type="entry name" value="Periplasmic binding protein-like II"/>
    <property type="match status" value="1"/>
</dbReference>
<dbReference type="AlphaFoldDB" id="A0A1T1H825"/>
<evidence type="ECO:0000259" key="2">
    <source>
        <dbReference type="Pfam" id="PF04069"/>
    </source>
</evidence>
<evidence type="ECO:0000313" key="4">
    <source>
        <dbReference type="Proteomes" id="UP000190064"/>
    </source>
</evidence>
<dbReference type="Pfam" id="PF04069">
    <property type="entry name" value="OpuAC"/>
    <property type="match status" value="1"/>
</dbReference>
<evidence type="ECO:0000256" key="1">
    <source>
        <dbReference type="SAM" id="SignalP"/>
    </source>
</evidence>
<feature type="chain" id="PRO_5010576692" evidence="1">
    <location>
        <begin position="24"/>
        <end position="336"/>
    </location>
</feature>
<accession>A0A1T1H825</accession>
<dbReference type="Proteomes" id="UP000190064">
    <property type="component" value="Unassembled WGS sequence"/>
</dbReference>
<protein>
    <submittedName>
        <fullName evidence="3">ABC transporter substrate-binding protein</fullName>
    </submittedName>
</protein>
<keyword evidence="4" id="KW-1185">Reference proteome</keyword>
<evidence type="ECO:0000313" key="3">
    <source>
        <dbReference type="EMBL" id="OOV85945.1"/>
    </source>
</evidence>
<organism evidence="3 4">
    <name type="scientific">Oceanospirillum linum</name>
    <dbReference type="NCBI Taxonomy" id="966"/>
    <lineage>
        <taxon>Bacteria</taxon>
        <taxon>Pseudomonadati</taxon>
        <taxon>Pseudomonadota</taxon>
        <taxon>Gammaproteobacteria</taxon>
        <taxon>Oceanospirillales</taxon>
        <taxon>Oceanospirillaceae</taxon>
        <taxon>Oceanospirillum</taxon>
    </lineage>
</organism>
<dbReference type="Gene3D" id="3.40.190.100">
    <property type="entry name" value="Glycine betaine-binding periplasmic protein, domain 2"/>
    <property type="match status" value="1"/>
</dbReference>
<proteinExistence type="predicted"/>
<keyword evidence="1" id="KW-0732">Signal</keyword>
<reference evidence="3" key="1">
    <citation type="submission" date="2017-02" db="EMBL/GenBank/DDBJ databases">
        <title>Draft Genome Sequence of the Salt Water Bacterium Oceanospirillum linum ATCC 11336.</title>
        <authorList>
            <person name="Trachtenberg A.M."/>
            <person name="Carney J.G."/>
            <person name="Linnane J.D."/>
            <person name="Rheaume B.A."/>
            <person name="Pitts N.L."/>
            <person name="Mykles D.L."/>
            <person name="Maclea K.S."/>
        </authorList>
    </citation>
    <scope>NUCLEOTIDE SEQUENCE [LARGE SCALE GENOMIC DNA]</scope>
    <source>
        <strain evidence="3">ATCC 11336</strain>
    </source>
</reference>
<dbReference type="Gene3D" id="3.10.105.10">
    <property type="entry name" value="Dipeptide-binding Protein, Domain 3"/>
    <property type="match status" value="1"/>
</dbReference>
<dbReference type="CDD" id="cd13641">
    <property type="entry name" value="PBP2_HisX_like"/>
    <property type="match status" value="1"/>
</dbReference>